<evidence type="ECO:0000313" key="1">
    <source>
        <dbReference type="EMBL" id="WPX97175.1"/>
    </source>
</evidence>
<protein>
    <submittedName>
        <fullName evidence="1">Stringent starvation protein B superfamily protein</fullName>
    </submittedName>
</protein>
<organism evidence="1 2">
    <name type="scientific">Candidatus Bandiella euplotis</name>
    <dbReference type="NCBI Taxonomy" id="1664265"/>
    <lineage>
        <taxon>Bacteria</taxon>
        <taxon>Pseudomonadati</taxon>
        <taxon>Pseudomonadota</taxon>
        <taxon>Alphaproteobacteria</taxon>
        <taxon>Rickettsiales</taxon>
        <taxon>Candidatus Midichloriaceae</taxon>
        <taxon>Candidatus Bandiella</taxon>
    </lineage>
</organism>
<dbReference type="InterPro" id="IPR007481">
    <property type="entry name" value="SspB"/>
</dbReference>
<dbReference type="Pfam" id="PF04386">
    <property type="entry name" value="SspB"/>
    <property type="match status" value="1"/>
</dbReference>
<dbReference type="Gene3D" id="2.30.30.220">
    <property type="entry name" value="SspB-like"/>
    <property type="match status" value="1"/>
</dbReference>
<proteinExistence type="predicted"/>
<dbReference type="EMBL" id="CP110820">
    <property type="protein sequence ID" value="WPX97175.1"/>
    <property type="molecule type" value="Genomic_DNA"/>
</dbReference>
<sequence>MKGKTLINYSSLISDSMYYIVREALRIVENHGLSGNHHFYITCQTNYAGVEIPIKLKTLYPEEITIVIQHDFRNLTVFEDYFQIELSFGGKYSKLVIPFKAIISFADPSEMFLLEFNQETSDNEVQEHADHDSSISLKENHTINNIISLDQLRKSKK</sequence>
<dbReference type="Proteomes" id="UP001327219">
    <property type="component" value="Chromosome"/>
</dbReference>
<gene>
    <name evidence="1" type="ORF">Bandiella_01319</name>
</gene>
<keyword evidence="2" id="KW-1185">Reference proteome</keyword>
<evidence type="ECO:0000313" key="2">
    <source>
        <dbReference type="Proteomes" id="UP001327219"/>
    </source>
</evidence>
<dbReference type="SUPFAM" id="SSF101738">
    <property type="entry name" value="SspB-like"/>
    <property type="match status" value="1"/>
</dbReference>
<accession>A0ABZ0USY6</accession>
<reference evidence="1 2" key="1">
    <citation type="submission" date="2022-11" db="EMBL/GenBank/DDBJ databases">
        <title>Host association and intracellularity evolved multiple times independently in the Rickettsiales.</title>
        <authorList>
            <person name="Castelli M."/>
            <person name="Nardi T."/>
            <person name="Gammuto L."/>
            <person name="Bellinzona G."/>
            <person name="Sabaneyeva E."/>
            <person name="Potekhin A."/>
            <person name="Serra V."/>
            <person name="Petroni G."/>
            <person name="Sassera D."/>
        </authorList>
    </citation>
    <scope>NUCLEOTIDE SEQUENCE [LARGE SCALE GENOMIC DNA]</scope>
    <source>
        <strain evidence="1 2">NDG2</strain>
    </source>
</reference>
<dbReference type="InterPro" id="IPR036760">
    <property type="entry name" value="SspB-like_sf"/>
</dbReference>
<name>A0ABZ0USY6_9RICK</name>